<dbReference type="RefSeq" id="WP_012958210.1">
    <property type="nucleotide sequence ID" value="NZ_CP117835.1"/>
</dbReference>
<evidence type="ECO:0000313" key="1">
    <source>
        <dbReference type="EMBL" id="MDV2884044.1"/>
    </source>
</evidence>
<dbReference type="Proteomes" id="UP001285636">
    <property type="component" value="Unassembled WGS sequence"/>
</dbReference>
<comment type="caution">
    <text evidence="1">The sequence shown here is derived from an EMBL/GenBank/DDBJ whole genome shotgun (WGS) entry which is preliminary data.</text>
</comment>
<dbReference type="AlphaFoldDB" id="A0AAJ2NK71"/>
<organism evidence="1 2">
    <name type="scientific">Alkalihalophilus pseudofirmus</name>
    <name type="common">Bacillus pseudofirmus</name>
    <dbReference type="NCBI Taxonomy" id="79885"/>
    <lineage>
        <taxon>Bacteria</taxon>
        <taxon>Bacillati</taxon>
        <taxon>Bacillota</taxon>
        <taxon>Bacilli</taxon>
        <taxon>Bacillales</taxon>
        <taxon>Bacillaceae</taxon>
        <taxon>Alkalihalophilus</taxon>
    </lineage>
</organism>
<accession>A0AAJ2NK71</accession>
<sequence>MRKRTILLTVCAAALVVGLFLSIYGKPNYLRETLITFPIDPNATYTEASSNLEFLQSTDEDEYKLRWDTLSVLNEEAAIRQDVSLLFEDGVLKDTMSKWEENTELLAQQKEVSAEDSGHYEVITFHHAELRRPNNEFRSAQAISFDQLYVIDSPLSPLHAFKIPETAEDKESKRILDYILEQQQTYDWDDLFEYYQIPSSQYRRIPLTKIDTYQSESIPGLTMEETTKFLGGLWEGLYKNYVLGIDLNGTAVSPIGSTVPLIVIPKENPDHVFILFRTADDTPIQLMQSIPAAE</sequence>
<protein>
    <submittedName>
        <fullName evidence="1">Uncharacterized protein</fullName>
    </submittedName>
</protein>
<evidence type="ECO:0000313" key="2">
    <source>
        <dbReference type="Proteomes" id="UP001285636"/>
    </source>
</evidence>
<gene>
    <name evidence="1" type="ORF">RYX45_02565</name>
</gene>
<name>A0AAJ2NK71_ALKPS</name>
<dbReference type="EMBL" id="JAWJAY010000001">
    <property type="protein sequence ID" value="MDV2884044.1"/>
    <property type="molecule type" value="Genomic_DNA"/>
</dbReference>
<reference evidence="1" key="1">
    <citation type="submission" date="2023-10" db="EMBL/GenBank/DDBJ databases">
        <title>Screening of Alkalihalophilus pseudofirmusBZ-TG-HK211 and Its Alleviation of Salt Stress on Rapeseed Growth.</title>
        <authorList>
            <person name="Zhao B."/>
            <person name="Guo T."/>
        </authorList>
    </citation>
    <scope>NUCLEOTIDE SEQUENCE</scope>
    <source>
        <strain evidence="1">BZ-TG-HK211</strain>
    </source>
</reference>
<proteinExistence type="predicted"/>